<organism evidence="1 2">
    <name type="scientific">Austropuccinia psidii MF-1</name>
    <dbReference type="NCBI Taxonomy" id="1389203"/>
    <lineage>
        <taxon>Eukaryota</taxon>
        <taxon>Fungi</taxon>
        <taxon>Dikarya</taxon>
        <taxon>Basidiomycota</taxon>
        <taxon>Pucciniomycotina</taxon>
        <taxon>Pucciniomycetes</taxon>
        <taxon>Pucciniales</taxon>
        <taxon>Sphaerophragmiaceae</taxon>
        <taxon>Austropuccinia</taxon>
    </lineage>
</organism>
<proteinExistence type="predicted"/>
<keyword evidence="2" id="KW-1185">Reference proteome</keyword>
<evidence type="ECO:0000313" key="2">
    <source>
        <dbReference type="Proteomes" id="UP000765509"/>
    </source>
</evidence>
<evidence type="ECO:0000313" key="1">
    <source>
        <dbReference type="EMBL" id="MBW0483424.1"/>
    </source>
</evidence>
<sequence>MEPVTSVLTVSATTTHNTKMLFCDCHDPTLLVMGVAHENRIYLHCPRKDPINGWQNGCKFFAWMDDFALKNNLFKTPILVSVRPSFWQKIQVKTLDDVSISLKATIGKDKNKGSSKDLILNRTSKVDQSRDILALIEMINKILQTPPQEMDLTTILGSIRIMKRALRTLAEDMNIMAILQTITS</sequence>
<accession>A0A9Q3CG38</accession>
<dbReference type="EMBL" id="AVOT02007223">
    <property type="protein sequence ID" value="MBW0483424.1"/>
    <property type="molecule type" value="Genomic_DNA"/>
</dbReference>
<dbReference type="AlphaFoldDB" id="A0A9Q3CG38"/>
<protein>
    <submittedName>
        <fullName evidence="1">Uncharacterized protein</fullName>
    </submittedName>
</protein>
<dbReference type="OrthoDB" id="10580061at2759"/>
<comment type="caution">
    <text evidence="1">The sequence shown here is derived from an EMBL/GenBank/DDBJ whole genome shotgun (WGS) entry which is preliminary data.</text>
</comment>
<reference evidence="1" key="1">
    <citation type="submission" date="2021-03" db="EMBL/GenBank/DDBJ databases">
        <title>Draft genome sequence of rust myrtle Austropuccinia psidii MF-1, a brazilian biotype.</title>
        <authorList>
            <person name="Quecine M.C."/>
            <person name="Pachon D.M.R."/>
            <person name="Bonatelli M.L."/>
            <person name="Correr F.H."/>
            <person name="Franceschini L.M."/>
            <person name="Leite T.F."/>
            <person name="Margarido G.R.A."/>
            <person name="Almeida C.A."/>
            <person name="Ferrarezi J.A."/>
            <person name="Labate C.A."/>
        </authorList>
    </citation>
    <scope>NUCLEOTIDE SEQUENCE</scope>
    <source>
        <strain evidence="1">MF-1</strain>
    </source>
</reference>
<gene>
    <name evidence="1" type="ORF">O181_023139</name>
</gene>
<dbReference type="Proteomes" id="UP000765509">
    <property type="component" value="Unassembled WGS sequence"/>
</dbReference>
<name>A0A9Q3CG38_9BASI</name>